<reference evidence="2 3" key="2">
    <citation type="journal article" date="2014" name="Pathogens">
        <title>Comparative Genomics Identifies a Potential Marker of Human-Virulent Anaplasma phagocytophilum.</title>
        <authorList>
            <person name="Al-Khedery B."/>
            <person name="Barbet A.F."/>
        </authorList>
    </citation>
    <scope>NUCLEOTIDE SEQUENCE [LARGE SCALE GENOMIC DNA]</scope>
    <source>
        <strain evidence="2 3">Norway variant2</strain>
    </source>
</reference>
<keyword evidence="1" id="KW-1133">Transmembrane helix</keyword>
<organism evidence="2 3">
    <name type="scientific">Anaplasma phagocytophilum str. Norway variant2</name>
    <dbReference type="NCBI Taxonomy" id="1392507"/>
    <lineage>
        <taxon>Bacteria</taxon>
        <taxon>Pseudomonadati</taxon>
        <taxon>Pseudomonadota</taxon>
        <taxon>Alphaproteobacteria</taxon>
        <taxon>Rickettsiales</taxon>
        <taxon>Anaplasmataceae</taxon>
        <taxon>Anaplasma</taxon>
        <taxon>phagocytophilum group</taxon>
    </lineage>
</organism>
<reference evidence="2 3" key="1">
    <citation type="journal article" date="2013" name="Pathogens">
        <title>An Emerging Tick-Borne Disease of Humans Is Caused by a Subset of Strains with Conserved Genome Structure.</title>
        <authorList>
            <person name="Barbet A.F."/>
            <person name="Al-Khedery B."/>
            <person name="Stuen S."/>
            <person name="Granquist E.G."/>
            <person name="Felsheim R.F."/>
            <person name="Munderloh U.G."/>
        </authorList>
    </citation>
    <scope>NUCLEOTIDE SEQUENCE [LARGE SCALE GENOMIC DNA]</scope>
    <source>
        <strain evidence="2 3">Norway variant2</strain>
    </source>
</reference>
<evidence type="ECO:0000313" key="2">
    <source>
        <dbReference type="EMBL" id="ANC34520.1"/>
    </source>
</evidence>
<name>A0A161HXB8_ANAPH</name>
<protein>
    <submittedName>
        <fullName evidence="2">Uncharacterized protein</fullName>
    </submittedName>
</protein>
<keyword evidence="1" id="KW-0472">Membrane</keyword>
<gene>
    <name evidence="2" type="ORF">P029_04210</name>
</gene>
<sequence length="105" mass="12279">MGVVYIYFCVSLRVYLLCVHVCFFALTSVRVYKRMHVRGKIQMYALVECMTRLKGMYSLWPKVHKWYMCLGSGAFFPQVHLRARLVPHVRAKVGFERIILGISTC</sequence>
<accession>A0A161HXB8</accession>
<feature type="transmembrane region" description="Helical" evidence="1">
    <location>
        <begin position="12"/>
        <end position="32"/>
    </location>
</feature>
<keyword evidence="1" id="KW-0812">Transmembrane</keyword>
<evidence type="ECO:0000256" key="1">
    <source>
        <dbReference type="SAM" id="Phobius"/>
    </source>
</evidence>
<dbReference type="AlphaFoldDB" id="A0A161HXB8"/>
<proteinExistence type="predicted"/>
<dbReference type="EMBL" id="CP015376">
    <property type="protein sequence ID" value="ANC34520.1"/>
    <property type="molecule type" value="Genomic_DNA"/>
</dbReference>
<dbReference type="Proteomes" id="UP000053801">
    <property type="component" value="Chromosome"/>
</dbReference>
<evidence type="ECO:0000313" key="3">
    <source>
        <dbReference type="Proteomes" id="UP000053801"/>
    </source>
</evidence>